<proteinExistence type="predicted"/>
<comment type="caution">
    <text evidence="1">The sequence shown here is derived from an EMBL/GenBank/DDBJ whole genome shotgun (WGS) entry which is preliminary data.</text>
</comment>
<evidence type="ECO:0000313" key="1">
    <source>
        <dbReference type="EMBL" id="GEO16631.1"/>
    </source>
</evidence>
<dbReference type="Proteomes" id="UP000321085">
    <property type="component" value="Unassembled WGS sequence"/>
</dbReference>
<dbReference type="AlphaFoldDB" id="A0A512BXF1"/>
<protein>
    <submittedName>
        <fullName evidence="1">Uncharacterized protein</fullName>
    </submittedName>
</protein>
<accession>A0A512BXF1</accession>
<dbReference type="EMBL" id="BJYU01000070">
    <property type="protein sequence ID" value="GEO16631.1"/>
    <property type="molecule type" value="Genomic_DNA"/>
</dbReference>
<gene>
    <name evidence="1" type="ORF">MAE02_43270</name>
</gene>
<evidence type="ECO:0000313" key="2">
    <source>
        <dbReference type="Proteomes" id="UP000321085"/>
    </source>
</evidence>
<organism evidence="1 2">
    <name type="scientific">Microvirga aerophila</name>
    <dbReference type="NCBI Taxonomy" id="670291"/>
    <lineage>
        <taxon>Bacteria</taxon>
        <taxon>Pseudomonadati</taxon>
        <taxon>Pseudomonadota</taxon>
        <taxon>Alphaproteobacteria</taxon>
        <taxon>Hyphomicrobiales</taxon>
        <taxon>Methylobacteriaceae</taxon>
        <taxon>Microvirga</taxon>
    </lineage>
</organism>
<keyword evidence="2" id="KW-1185">Reference proteome</keyword>
<sequence length="45" mass="4619">MLKAGSASHSGLRVYMGRKLVGQVLALGAQALIGTAEIDCAHRPA</sequence>
<name>A0A512BXF1_9HYPH</name>
<reference evidence="1 2" key="1">
    <citation type="submission" date="2019-07" db="EMBL/GenBank/DDBJ databases">
        <title>Whole genome shotgun sequence of Microvirga aerophila NBRC 106136.</title>
        <authorList>
            <person name="Hosoyama A."/>
            <person name="Uohara A."/>
            <person name="Ohji S."/>
            <person name="Ichikawa N."/>
        </authorList>
    </citation>
    <scope>NUCLEOTIDE SEQUENCE [LARGE SCALE GENOMIC DNA]</scope>
    <source>
        <strain evidence="1 2">NBRC 106136</strain>
    </source>
</reference>